<comment type="caution">
    <text evidence="16">The sequence shown here is derived from an EMBL/GenBank/DDBJ whole genome shotgun (WGS) entry which is preliminary data.</text>
</comment>
<dbReference type="SMART" id="SM00493">
    <property type="entry name" value="TOPRIM"/>
    <property type="match status" value="1"/>
</dbReference>
<dbReference type="Gene3D" id="1.10.460.10">
    <property type="entry name" value="Topoisomerase I, domain 2"/>
    <property type="match status" value="1"/>
</dbReference>
<reference evidence="16 17" key="1">
    <citation type="submission" date="2024-06" db="EMBL/GenBank/DDBJ databases">
        <authorList>
            <person name="Chen R.Y."/>
        </authorList>
    </citation>
    <scope>NUCLEOTIDE SEQUENCE [LARGE SCALE GENOMIC DNA]</scope>
    <source>
        <strain evidence="16 17">D2</strain>
    </source>
</reference>
<dbReference type="RefSeq" id="WP_143870940.1">
    <property type="nucleotide sequence ID" value="NZ_CP041660.1"/>
</dbReference>
<evidence type="ECO:0000256" key="7">
    <source>
        <dbReference type="ARBA" id="ARBA00023125"/>
    </source>
</evidence>
<feature type="compositionally biased region" description="Low complexity" evidence="13">
    <location>
        <begin position="627"/>
        <end position="639"/>
    </location>
</feature>
<keyword evidence="4" id="KW-0479">Metal-binding</keyword>
<evidence type="ECO:0000259" key="14">
    <source>
        <dbReference type="PROSITE" id="PS50880"/>
    </source>
</evidence>
<keyword evidence="7" id="KW-0238">DNA-binding</keyword>
<dbReference type="Pfam" id="PF01131">
    <property type="entry name" value="Topoisom_bac"/>
    <property type="match status" value="1"/>
</dbReference>
<dbReference type="PROSITE" id="PS52039">
    <property type="entry name" value="TOPO_IA_2"/>
    <property type="match status" value="1"/>
</dbReference>
<keyword evidence="8 16" id="KW-0413">Isomerase</keyword>
<evidence type="ECO:0000256" key="13">
    <source>
        <dbReference type="SAM" id="MobiDB-lite"/>
    </source>
</evidence>
<accession>A0ABV1RF79</accession>
<evidence type="ECO:0000256" key="5">
    <source>
        <dbReference type="ARBA" id="ARBA00022842"/>
    </source>
</evidence>
<dbReference type="InterPro" id="IPR013826">
    <property type="entry name" value="Topo_IA_cen_sub3"/>
</dbReference>
<dbReference type="NCBIfam" id="TIGR01056">
    <property type="entry name" value="topB"/>
    <property type="match status" value="1"/>
</dbReference>
<dbReference type="InterPro" id="IPR003602">
    <property type="entry name" value="Topo_IA_DNA-bd_dom"/>
</dbReference>
<dbReference type="PRINTS" id="PR00417">
    <property type="entry name" value="PRTPISMRASEI"/>
</dbReference>
<dbReference type="NCBIfam" id="NF005829">
    <property type="entry name" value="PRK07726.1"/>
    <property type="match status" value="1"/>
</dbReference>
<protein>
    <recommendedName>
        <fullName evidence="3">DNA topoisomerase</fullName>
        <ecNumber evidence="3">5.6.2.1</ecNumber>
    </recommendedName>
    <alternativeName>
        <fullName evidence="12">Omega-protein</fullName>
    </alternativeName>
    <alternativeName>
        <fullName evidence="11">Relaxing enzyme</fullName>
    </alternativeName>
    <alternativeName>
        <fullName evidence="9">Swivelase</fullName>
    </alternativeName>
    <alternativeName>
        <fullName evidence="10">Untwisting enzyme</fullName>
    </alternativeName>
</protein>
<proteinExistence type="inferred from homology"/>
<dbReference type="PANTHER" id="PTHR11390:SF21">
    <property type="entry name" value="DNA TOPOISOMERASE 3-ALPHA"/>
    <property type="match status" value="1"/>
</dbReference>
<sequence>MQLYIAEKPSLARAIATVLPKPQKTQDGYIELPNGDCVSWCIGHLLENAAPENYDNKYKSWQLDHLPIVPQKWQLNAKSKTKKQLSILNRLIKRASHIVHAGDPDREGQLLVDEVIAHCQQHNSSPNKPVSRLLISDLNPSAVKQALNKLKDNQDFRQLSISALARSRADWLFGINLSRAYSIKAQQKGYQGVVSIGRVQTPLLGLIVKRDDEISAFESKPFYQVVAHLQSPAGEPFDAMWQPSEACQPHMDSDGRVLNKKLAEHVIAKINGQSATVLKTEGKQKKQAAPLPYNLSALQIDASKVLSLTAQQTLDTCQSLYEKHKLITYPRSDCRYLPKEHFTQAPQISQAIGQNASNLHNAVQNANLALRSKAWNDAKVSAHHAIIPTSKINKSQLSPTELQLYQLICRQYLMQFYGPWVYQDNRIELELGGGVFIAKQRDSVELGWKQLLPQRKETQNNASQQQEVIAKPPLPELKKGDICPCLAADLLEKMTQPPEHFTDASLLSAMTGISRFVKDSNIRKILKETDGLGTEATRASMIEVLLKRGFIRRQGKKLLATETGKDLIHKLPASLTLPDMTAQWEASLEAICQAQQNYQNFMQPIENALNHLVADCIQQHDFQLSQSQKAQNAQNAARSRFSKKRRRKKAA</sequence>
<comment type="similarity">
    <text evidence="2">Belongs to the type IA topoisomerase family.</text>
</comment>
<dbReference type="GO" id="GO:0003917">
    <property type="term" value="F:DNA topoisomerase type I (single strand cut, ATP-independent) activity"/>
    <property type="evidence" value="ECO:0007669"/>
    <property type="project" value="UniProtKB-EC"/>
</dbReference>
<name>A0ABV1RF79_9ALTE</name>
<organism evidence="16 17">
    <name type="scientific">Catenovulum sediminis</name>
    <dbReference type="NCBI Taxonomy" id="1740262"/>
    <lineage>
        <taxon>Bacteria</taxon>
        <taxon>Pseudomonadati</taxon>
        <taxon>Pseudomonadota</taxon>
        <taxon>Gammaproteobacteria</taxon>
        <taxon>Alteromonadales</taxon>
        <taxon>Alteromonadaceae</taxon>
        <taxon>Catenovulum</taxon>
    </lineage>
</organism>
<evidence type="ECO:0000256" key="9">
    <source>
        <dbReference type="ARBA" id="ARBA00030003"/>
    </source>
</evidence>
<evidence type="ECO:0000256" key="3">
    <source>
        <dbReference type="ARBA" id="ARBA00012891"/>
    </source>
</evidence>
<dbReference type="InterPro" id="IPR013824">
    <property type="entry name" value="Topo_IA_cen_sub1"/>
</dbReference>
<keyword evidence="6" id="KW-0799">Topoisomerase</keyword>
<dbReference type="EMBL" id="JBELOE010000136">
    <property type="protein sequence ID" value="MER2491571.1"/>
    <property type="molecule type" value="Genomic_DNA"/>
</dbReference>
<dbReference type="PROSITE" id="PS50880">
    <property type="entry name" value="TOPRIM"/>
    <property type="match status" value="1"/>
</dbReference>
<dbReference type="InterPro" id="IPR003601">
    <property type="entry name" value="Topo_IA_2"/>
</dbReference>
<feature type="compositionally biased region" description="Basic residues" evidence="13">
    <location>
        <begin position="640"/>
        <end position="651"/>
    </location>
</feature>
<feature type="domain" description="Topo IA-type catalytic" evidence="15">
    <location>
        <begin position="156"/>
        <end position="613"/>
    </location>
</feature>
<dbReference type="InterPro" id="IPR006171">
    <property type="entry name" value="TOPRIM_dom"/>
</dbReference>
<dbReference type="SMART" id="SM00437">
    <property type="entry name" value="TOP1Ac"/>
    <property type="match status" value="1"/>
</dbReference>
<keyword evidence="17" id="KW-1185">Reference proteome</keyword>
<gene>
    <name evidence="16" type="ORF">ABS311_06720</name>
</gene>
<comment type="catalytic activity">
    <reaction evidence="1">
        <text>ATP-independent breakage of single-stranded DNA, followed by passage and rejoining.</text>
        <dbReference type="EC" id="5.6.2.1"/>
    </reaction>
</comment>
<evidence type="ECO:0000256" key="12">
    <source>
        <dbReference type="ARBA" id="ARBA00032877"/>
    </source>
</evidence>
<evidence type="ECO:0000256" key="4">
    <source>
        <dbReference type="ARBA" id="ARBA00022723"/>
    </source>
</evidence>
<evidence type="ECO:0000256" key="10">
    <source>
        <dbReference type="ARBA" id="ARBA00031985"/>
    </source>
</evidence>
<evidence type="ECO:0000313" key="16">
    <source>
        <dbReference type="EMBL" id="MER2491571.1"/>
    </source>
</evidence>
<dbReference type="InterPro" id="IPR000380">
    <property type="entry name" value="Topo_IA"/>
</dbReference>
<evidence type="ECO:0000259" key="15">
    <source>
        <dbReference type="PROSITE" id="PS52039"/>
    </source>
</evidence>
<dbReference type="Pfam" id="PF01751">
    <property type="entry name" value="Toprim"/>
    <property type="match status" value="1"/>
</dbReference>
<feature type="region of interest" description="Disordered" evidence="13">
    <location>
        <begin position="627"/>
        <end position="651"/>
    </location>
</feature>
<keyword evidence="5" id="KW-0460">Magnesium</keyword>
<dbReference type="InterPro" id="IPR013497">
    <property type="entry name" value="Topo_IA_cen"/>
</dbReference>
<dbReference type="Proteomes" id="UP001467690">
    <property type="component" value="Unassembled WGS sequence"/>
</dbReference>
<dbReference type="Gene3D" id="2.70.20.10">
    <property type="entry name" value="Topoisomerase I, domain 3"/>
    <property type="match status" value="1"/>
</dbReference>
<dbReference type="InterPro" id="IPR005738">
    <property type="entry name" value="TopoIII"/>
</dbReference>
<feature type="domain" description="Toprim" evidence="14">
    <location>
        <begin position="1"/>
        <end position="136"/>
    </location>
</feature>
<evidence type="ECO:0000313" key="17">
    <source>
        <dbReference type="Proteomes" id="UP001467690"/>
    </source>
</evidence>
<dbReference type="PANTHER" id="PTHR11390">
    <property type="entry name" value="PROKARYOTIC DNA TOPOISOMERASE"/>
    <property type="match status" value="1"/>
</dbReference>
<dbReference type="PROSITE" id="PS00396">
    <property type="entry name" value="TOPO_IA_1"/>
    <property type="match status" value="1"/>
</dbReference>
<evidence type="ECO:0000256" key="2">
    <source>
        <dbReference type="ARBA" id="ARBA00009446"/>
    </source>
</evidence>
<dbReference type="CDD" id="cd00186">
    <property type="entry name" value="TOP1Ac"/>
    <property type="match status" value="1"/>
</dbReference>
<dbReference type="EC" id="5.6.2.1" evidence="3"/>
<evidence type="ECO:0000256" key="11">
    <source>
        <dbReference type="ARBA" id="ARBA00032235"/>
    </source>
</evidence>
<evidence type="ECO:0000256" key="8">
    <source>
        <dbReference type="ARBA" id="ARBA00023235"/>
    </source>
</evidence>
<dbReference type="InterPro" id="IPR023406">
    <property type="entry name" value="Topo_IA_AS"/>
</dbReference>
<dbReference type="InterPro" id="IPR034144">
    <property type="entry name" value="TOPRIM_TopoIII"/>
</dbReference>
<dbReference type="SUPFAM" id="SSF56712">
    <property type="entry name" value="Prokaryotic type I DNA topoisomerase"/>
    <property type="match status" value="1"/>
</dbReference>
<dbReference type="InterPro" id="IPR013825">
    <property type="entry name" value="Topo_IA_cen_sub2"/>
</dbReference>
<evidence type="ECO:0000256" key="1">
    <source>
        <dbReference type="ARBA" id="ARBA00000213"/>
    </source>
</evidence>
<dbReference type="SMART" id="SM00436">
    <property type="entry name" value="TOP1Bc"/>
    <property type="match status" value="1"/>
</dbReference>
<dbReference type="CDD" id="cd03362">
    <property type="entry name" value="TOPRIM_TopoIA_TopoIII"/>
    <property type="match status" value="1"/>
</dbReference>
<dbReference type="Gene3D" id="3.40.50.140">
    <property type="match status" value="1"/>
</dbReference>
<dbReference type="Gene3D" id="1.10.290.10">
    <property type="entry name" value="Topoisomerase I, domain 4"/>
    <property type="match status" value="1"/>
</dbReference>
<dbReference type="InterPro" id="IPR023405">
    <property type="entry name" value="Topo_IA_core_domain"/>
</dbReference>
<evidence type="ECO:0000256" key="6">
    <source>
        <dbReference type="ARBA" id="ARBA00023029"/>
    </source>
</evidence>